<feature type="region of interest" description="Disordered" evidence="2">
    <location>
        <begin position="380"/>
        <end position="406"/>
    </location>
</feature>
<evidence type="ECO:0000313" key="4">
    <source>
        <dbReference type="Proteomes" id="UP000184330"/>
    </source>
</evidence>
<reference evidence="3 4" key="1">
    <citation type="submission" date="2016-03" db="EMBL/GenBank/DDBJ databases">
        <authorList>
            <person name="Ploux O."/>
        </authorList>
    </citation>
    <scope>NUCLEOTIDE SEQUENCE [LARGE SCALE GENOMIC DNA]</scope>
    <source>
        <strain evidence="3 4">UAMH 11012</strain>
    </source>
</reference>
<accession>A0A1L7WG30</accession>
<protein>
    <submittedName>
        <fullName evidence="3">Uncharacterized protein</fullName>
    </submittedName>
</protein>
<keyword evidence="4" id="KW-1185">Reference proteome</keyword>
<name>A0A1L7WG30_9HELO</name>
<proteinExistence type="predicted"/>
<feature type="compositionally biased region" description="Low complexity" evidence="2">
    <location>
        <begin position="277"/>
        <end position="286"/>
    </location>
</feature>
<feature type="region of interest" description="Disordered" evidence="2">
    <location>
        <begin position="215"/>
        <end position="286"/>
    </location>
</feature>
<sequence>MATIPTSELERALEREREETARYLEEARDRLNQINLLALSLQEDRTEAQQEINTRLQEIEEVRFNERITRGGAELLRQYVHEAEQQQVWTDENLEGCHAANIFNSNLVAQFQGRLRELDVQIETLMRYQAAQTDLESMSSHDLVNAWIYRHVPIEYTLFIIPGNINLLRDAFGVARPHQLPPEECLIESISAQVQRQEIDTPWQSRDWTRTIRARIQPSQPAVPSENSGNGTAGRVRSSNGPESAPVAPVFSTSGSAVRPRSILGKRRRETPEGEEGPSSSSTAPALATAPGITATASTSAHDLPVARSDNAANIPSQTQAEVHAAISPVQPTNNPFRRMHVFSSDIRGRAPEAIQNSPQLFTRSLPPQRRSAIHLDVSLPSEMESFPDSEPRPNPQQRPRTPDLPTLVSHDLGAIQRALGGQNMAVMSNEAAPGSVAASRMEFVDGMRWDAGLGRWRY</sequence>
<evidence type="ECO:0000256" key="1">
    <source>
        <dbReference type="SAM" id="Coils"/>
    </source>
</evidence>
<feature type="coiled-coil region" evidence="1">
    <location>
        <begin position="6"/>
        <end position="51"/>
    </location>
</feature>
<keyword evidence="1" id="KW-0175">Coiled coil</keyword>
<dbReference type="EMBL" id="FJOG01000002">
    <property type="protein sequence ID" value="CZR51735.1"/>
    <property type="molecule type" value="Genomic_DNA"/>
</dbReference>
<organism evidence="3 4">
    <name type="scientific">Phialocephala subalpina</name>
    <dbReference type="NCBI Taxonomy" id="576137"/>
    <lineage>
        <taxon>Eukaryota</taxon>
        <taxon>Fungi</taxon>
        <taxon>Dikarya</taxon>
        <taxon>Ascomycota</taxon>
        <taxon>Pezizomycotina</taxon>
        <taxon>Leotiomycetes</taxon>
        <taxon>Helotiales</taxon>
        <taxon>Mollisiaceae</taxon>
        <taxon>Phialocephala</taxon>
        <taxon>Phialocephala fortinii species complex</taxon>
    </lineage>
</organism>
<dbReference type="Proteomes" id="UP000184330">
    <property type="component" value="Unassembled WGS sequence"/>
</dbReference>
<evidence type="ECO:0000313" key="3">
    <source>
        <dbReference type="EMBL" id="CZR51735.1"/>
    </source>
</evidence>
<feature type="compositionally biased region" description="Polar residues" evidence="2">
    <location>
        <begin position="217"/>
        <end position="230"/>
    </location>
</feature>
<dbReference type="AlphaFoldDB" id="A0A1L7WG30"/>
<evidence type="ECO:0000256" key="2">
    <source>
        <dbReference type="SAM" id="MobiDB-lite"/>
    </source>
</evidence>
<gene>
    <name evidence="3" type="ORF">PAC_01612</name>
</gene>